<feature type="compositionally biased region" description="Low complexity" evidence="1">
    <location>
        <begin position="56"/>
        <end position="73"/>
    </location>
</feature>
<proteinExistence type="predicted"/>
<dbReference type="AlphaFoldDB" id="Q5ZB45"/>
<gene>
    <name evidence="2" type="ORF">B1146B04.14</name>
    <name evidence="3" type="ORF">B1151H08.45</name>
</gene>
<protein>
    <submittedName>
        <fullName evidence="3">Uncharacterized protein</fullName>
    </submittedName>
</protein>
<dbReference type="Proteomes" id="UP000817658">
    <property type="component" value="Chromosome 1"/>
</dbReference>
<reference evidence="4" key="2">
    <citation type="journal article" date="2005" name="Nature">
        <title>The map-based sequence of the rice genome.</title>
        <authorList>
            <consortium name="International rice genome sequencing project (IRGSP)"/>
            <person name="Matsumoto T."/>
            <person name="Wu J."/>
            <person name="Kanamori H."/>
            <person name="Katayose Y."/>
            <person name="Fujisawa M."/>
            <person name="Namiki N."/>
            <person name="Mizuno H."/>
            <person name="Yamamoto K."/>
            <person name="Antonio B.A."/>
            <person name="Baba T."/>
            <person name="Sakata K."/>
            <person name="Nagamura Y."/>
            <person name="Aoki H."/>
            <person name="Arikawa K."/>
            <person name="Arita K."/>
            <person name="Bito T."/>
            <person name="Chiden Y."/>
            <person name="Fujitsuka N."/>
            <person name="Fukunaka R."/>
            <person name="Hamada M."/>
            <person name="Harada C."/>
            <person name="Hayashi A."/>
            <person name="Hijishita S."/>
            <person name="Honda M."/>
            <person name="Hosokawa S."/>
            <person name="Ichikawa Y."/>
            <person name="Idonuma A."/>
            <person name="Iijima M."/>
            <person name="Ikeda M."/>
            <person name="Ikeno M."/>
            <person name="Ito K."/>
            <person name="Ito S."/>
            <person name="Ito T."/>
            <person name="Ito Y."/>
            <person name="Ito Y."/>
            <person name="Iwabuchi A."/>
            <person name="Kamiya K."/>
            <person name="Karasawa W."/>
            <person name="Kurita K."/>
            <person name="Katagiri S."/>
            <person name="Kikuta A."/>
            <person name="Kobayashi H."/>
            <person name="Kobayashi N."/>
            <person name="Machita K."/>
            <person name="Maehara T."/>
            <person name="Masukawa M."/>
            <person name="Mizubayashi T."/>
            <person name="Mukai Y."/>
            <person name="Nagasaki H."/>
            <person name="Nagata Y."/>
            <person name="Naito S."/>
            <person name="Nakashima M."/>
            <person name="Nakama Y."/>
            <person name="Nakamichi Y."/>
            <person name="Nakamura M."/>
            <person name="Meguro A."/>
            <person name="Negishi M."/>
            <person name="Ohta I."/>
            <person name="Ohta T."/>
            <person name="Okamoto M."/>
            <person name="Ono N."/>
            <person name="Saji S."/>
            <person name="Sakaguchi M."/>
            <person name="Sakai K."/>
            <person name="Shibata M."/>
            <person name="Shimokawa T."/>
            <person name="Song J."/>
            <person name="Takazaki Y."/>
            <person name="Terasawa K."/>
            <person name="Tsugane M."/>
            <person name="Tsuji K."/>
            <person name="Ueda S."/>
            <person name="Waki K."/>
            <person name="Yamagata H."/>
            <person name="Yamamoto M."/>
            <person name="Yamamoto S."/>
            <person name="Yamane H."/>
            <person name="Yoshiki S."/>
            <person name="Yoshihara R."/>
            <person name="Yukawa K."/>
            <person name="Zhong H."/>
            <person name="Yano M."/>
            <person name="Yuan Q."/>
            <person name="Ouyang S."/>
            <person name="Liu J."/>
            <person name="Jones K.M."/>
            <person name="Gansberger K."/>
            <person name="Moffat K."/>
            <person name="Hill J."/>
            <person name="Bera J."/>
            <person name="Fadrosh D."/>
            <person name="Jin S."/>
            <person name="Johri S."/>
            <person name="Kim M."/>
            <person name="Overton L."/>
            <person name="Reardon M."/>
            <person name="Tsitrin T."/>
            <person name="Vuong H."/>
            <person name="Weaver B."/>
            <person name="Ciecko A."/>
            <person name="Tallon L."/>
            <person name="Jackson J."/>
            <person name="Pai G."/>
            <person name="Aken S.V."/>
            <person name="Utterback T."/>
            <person name="Reidmuller S."/>
            <person name="Feldblyum T."/>
            <person name="Hsiao J."/>
            <person name="Zismann V."/>
            <person name="Iobst S."/>
            <person name="de Vazeille A.R."/>
            <person name="Buell C.R."/>
            <person name="Ying K."/>
            <person name="Li Y."/>
            <person name="Lu T."/>
            <person name="Huang Y."/>
            <person name="Zhao Q."/>
            <person name="Feng Q."/>
            <person name="Zhang L."/>
            <person name="Zhu J."/>
            <person name="Weng Q."/>
            <person name="Mu J."/>
            <person name="Lu Y."/>
            <person name="Fan D."/>
            <person name="Liu Y."/>
            <person name="Guan J."/>
            <person name="Zhang Y."/>
            <person name="Yu S."/>
            <person name="Liu X."/>
            <person name="Zhang Y."/>
            <person name="Hong G."/>
            <person name="Han B."/>
            <person name="Choisne N."/>
            <person name="Demange N."/>
            <person name="Orjeda G."/>
            <person name="Samain S."/>
            <person name="Cattolico L."/>
            <person name="Pelletier E."/>
            <person name="Couloux A."/>
            <person name="Segurens B."/>
            <person name="Wincker P."/>
            <person name="D'Hont A."/>
            <person name="Scarpelli C."/>
            <person name="Weissenbach J."/>
            <person name="Salanoubat M."/>
            <person name="Quetier F."/>
            <person name="Yu Y."/>
            <person name="Kim H.R."/>
            <person name="Rambo T."/>
            <person name="Currie J."/>
            <person name="Collura K."/>
            <person name="Luo M."/>
            <person name="Yang T."/>
            <person name="Ammiraju J.S.S."/>
            <person name="Engler F."/>
            <person name="Soderlund C."/>
            <person name="Wing R.A."/>
            <person name="Palmer L.E."/>
            <person name="de la Bastide M."/>
            <person name="Spiegel L."/>
            <person name="Nascimento L."/>
            <person name="Zutavern T."/>
            <person name="O'Shaughnessy A."/>
            <person name="Dike S."/>
            <person name="Dedhia N."/>
            <person name="Preston R."/>
            <person name="Balija V."/>
            <person name="McCombie W.R."/>
            <person name="Chow T."/>
            <person name="Chen H."/>
            <person name="Chung M."/>
            <person name="Chen C."/>
            <person name="Shaw J."/>
            <person name="Wu H."/>
            <person name="Hsiao K."/>
            <person name="Chao Y."/>
            <person name="Chu M."/>
            <person name="Cheng C."/>
            <person name="Hour A."/>
            <person name="Lee P."/>
            <person name="Lin S."/>
            <person name="Lin Y."/>
            <person name="Liou J."/>
            <person name="Liu S."/>
            <person name="Hsing Y."/>
            <person name="Raghuvanshi S."/>
            <person name="Mohanty A."/>
            <person name="Bharti A.K."/>
            <person name="Gaur A."/>
            <person name="Gupta V."/>
            <person name="Kumar D."/>
            <person name="Ravi V."/>
            <person name="Vij S."/>
            <person name="Kapur A."/>
            <person name="Khurana P."/>
            <person name="Khurana P."/>
            <person name="Khurana J.P."/>
            <person name="Tyagi A.K."/>
            <person name="Gaikwad K."/>
            <person name="Singh A."/>
            <person name="Dalal V."/>
            <person name="Srivastava S."/>
            <person name="Dixit A."/>
            <person name="Pal A.K."/>
            <person name="Ghazi I.A."/>
            <person name="Yadav M."/>
            <person name="Pandit A."/>
            <person name="Bhargava A."/>
            <person name="Sureshbabu K."/>
            <person name="Batra K."/>
            <person name="Sharma T.R."/>
            <person name="Mohapatra T."/>
            <person name="Singh N.K."/>
            <person name="Messing J."/>
            <person name="Nelson A.B."/>
            <person name="Fuks G."/>
            <person name="Kavchok S."/>
            <person name="Keizer G."/>
            <person name="Linton E."/>
            <person name="Llaca V."/>
            <person name="Song R."/>
            <person name="Tanyolac B."/>
            <person name="Young S."/>
            <person name="Ho-Il K."/>
            <person name="Hahn J.H."/>
            <person name="Sangsakoo G."/>
            <person name="Vanavichit A."/>
            <person name="de Mattos Luiz.A.T."/>
            <person name="Zimmer P.D."/>
            <person name="Malone G."/>
            <person name="Dellagostin O."/>
            <person name="de Oliveira A.C."/>
            <person name="Bevan M."/>
            <person name="Bancroft I."/>
            <person name="Minx P."/>
            <person name="Cordum H."/>
            <person name="Wilson R."/>
            <person name="Cheng Z."/>
            <person name="Jin W."/>
            <person name="Jiang J."/>
            <person name="Leong S.A."/>
            <person name="Iwama H."/>
            <person name="Gojobori T."/>
            <person name="Itoh T."/>
            <person name="Niimura Y."/>
            <person name="Fujii Y."/>
            <person name="Habara T."/>
            <person name="Sakai H."/>
            <person name="Sato Y."/>
            <person name="Wilson G."/>
            <person name="Kumar K."/>
            <person name="McCouch S."/>
            <person name="Juretic N."/>
            <person name="Hoen D."/>
            <person name="Wright S."/>
            <person name="Bruskiewich R."/>
            <person name="Bureau T."/>
            <person name="Miyao A."/>
            <person name="Hirochika H."/>
            <person name="Nishikawa T."/>
            <person name="Kadowaki K."/>
            <person name="Sugiura M."/>
            <person name="Burr B."/>
            <person name="Sasaki T."/>
        </authorList>
    </citation>
    <scope>NUCLEOTIDE SEQUENCE [LARGE SCALE GENOMIC DNA]</scope>
    <source>
        <strain evidence="4">cv. Nipponbare</strain>
    </source>
</reference>
<dbReference type="EMBL" id="AP003336">
    <property type="protein sequence ID" value="BAD53196.1"/>
    <property type="molecule type" value="Genomic_DNA"/>
</dbReference>
<accession>Q5ZB45</accession>
<dbReference type="Proteomes" id="UP000000763">
    <property type="component" value="Chromosome 1"/>
</dbReference>
<feature type="region of interest" description="Disordered" evidence="1">
    <location>
        <begin position="26"/>
        <end position="85"/>
    </location>
</feature>
<sequence>MTSAVTSPPAAARACMLAGIRRHDSANGGHLRVDGGDGAPVVDNDGEGADEDGDETATTTVTSRMTATTGATAVHGWSGGDDGGARLHGARALRAAADEDEGGDG</sequence>
<reference evidence="4" key="3">
    <citation type="journal article" date="2008" name="Nucleic Acids Res.">
        <title>The rice annotation project database (RAP-DB): 2008 update.</title>
        <authorList>
            <consortium name="The rice annotation project (RAP)"/>
        </authorList>
    </citation>
    <scope>GENOME REANNOTATION</scope>
    <source>
        <strain evidence="4">cv. Nipponbare</strain>
    </source>
</reference>
<dbReference type="EMBL" id="AP003205">
    <property type="protein sequence ID" value="BAD52733.1"/>
    <property type="molecule type" value="Genomic_DNA"/>
</dbReference>
<evidence type="ECO:0000313" key="2">
    <source>
        <dbReference type="EMBL" id="BAD52733.1"/>
    </source>
</evidence>
<feature type="compositionally biased region" description="Basic and acidic residues" evidence="1">
    <location>
        <begin position="26"/>
        <end position="35"/>
    </location>
</feature>
<evidence type="ECO:0000313" key="4">
    <source>
        <dbReference type="Proteomes" id="UP000000763"/>
    </source>
</evidence>
<feature type="compositionally biased region" description="Acidic residues" evidence="1">
    <location>
        <begin position="44"/>
        <end position="55"/>
    </location>
</feature>
<evidence type="ECO:0000256" key="1">
    <source>
        <dbReference type="SAM" id="MobiDB-lite"/>
    </source>
</evidence>
<reference evidence="3" key="1">
    <citation type="journal article" date="2002" name="Nature">
        <title>The genome sequence and structure of rice chromosome 1.</title>
        <authorList>
            <person name="Sasaki T."/>
            <person name="Matsumoto T."/>
            <person name="Yamamoto K."/>
            <person name="Sakata K."/>
            <person name="Baba T."/>
            <person name="Katayose Y."/>
            <person name="Wu J."/>
            <person name="Niimura Y."/>
            <person name="Cheng Z."/>
            <person name="Nagamura Y."/>
            <person name="Antonio B.A."/>
            <person name="Kanamori H."/>
            <person name="Hosokawa S."/>
            <person name="Masukawa M."/>
            <person name="Arikawa K."/>
            <person name="Chiden Y."/>
            <person name="Hayashi M."/>
            <person name="Okamoto M."/>
            <person name="Ando T."/>
            <person name="Aoki H."/>
            <person name="Arita K."/>
            <person name="Hamada M."/>
            <person name="Harada C."/>
            <person name="Hijishita S."/>
            <person name="Honda M."/>
            <person name="Ichikawa Y."/>
            <person name="Idonuma A."/>
            <person name="Iijima M."/>
            <person name="Ikeda M."/>
            <person name="Ikeno M."/>
            <person name="Itoh S."/>
            <person name="Itoh T."/>
            <person name="Itoh Y."/>
            <person name="Itoh Y."/>
            <person name="Iwabuchi A."/>
            <person name="Kamiya K."/>
            <person name="Karasawa W."/>
            <person name="Katagiri S."/>
            <person name="Kikuta A."/>
            <person name="Kobayashi N."/>
            <person name="Kono I."/>
            <person name="Machita K."/>
            <person name="Maehara T."/>
            <person name="Mizuno H."/>
            <person name="Mizubayashi T."/>
            <person name="Mukai Y."/>
            <person name="Nagasaki H."/>
            <person name="Nakashima M."/>
            <person name="Nakama Y."/>
            <person name="Nakamichi Y."/>
            <person name="Nakamura M."/>
            <person name="Namiki N."/>
            <person name="Negishi M."/>
            <person name="Ohta I."/>
            <person name="Ono N."/>
            <person name="Saji S."/>
            <person name="Sakai K."/>
            <person name="Shibata M."/>
            <person name="Shimokawa T."/>
            <person name="Shomura A."/>
            <person name="Song J."/>
            <person name="Takazaki Y."/>
            <person name="Terasawa K."/>
            <person name="Tsuji K."/>
            <person name="Waki K."/>
            <person name="Yamagata H."/>
            <person name="Yamane H."/>
            <person name="Yoshiki S."/>
            <person name="Yoshihara R."/>
            <person name="Yukawa K."/>
            <person name="Zhong H."/>
            <person name="Iwama H."/>
            <person name="Endo T."/>
            <person name="Ito H."/>
            <person name="Hahn J.H."/>
            <person name="Kim H.I."/>
            <person name="Eun M.Y."/>
            <person name="Yano M."/>
            <person name="Jiang J."/>
            <person name="Gojobori T."/>
        </authorList>
    </citation>
    <scope>NUCLEOTIDE SEQUENCE</scope>
</reference>
<organism evidence="3">
    <name type="scientific">Oryza sativa subsp. japonica</name>
    <name type="common">Rice</name>
    <dbReference type="NCBI Taxonomy" id="39947"/>
    <lineage>
        <taxon>Eukaryota</taxon>
        <taxon>Viridiplantae</taxon>
        <taxon>Streptophyta</taxon>
        <taxon>Embryophyta</taxon>
        <taxon>Tracheophyta</taxon>
        <taxon>Spermatophyta</taxon>
        <taxon>Magnoliopsida</taxon>
        <taxon>Liliopsida</taxon>
        <taxon>Poales</taxon>
        <taxon>Poaceae</taxon>
        <taxon>BOP clade</taxon>
        <taxon>Oryzoideae</taxon>
        <taxon>Oryzeae</taxon>
        <taxon>Oryzinae</taxon>
        <taxon>Oryza</taxon>
        <taxon>Oryza sativa</taxon>
    </lineage>
</organism>
<name>Q5ZB45_ORYSJ</name>
<evidence type="ECO:0000313" key="3">
    <source>
        <dbReference type="EMBL" id="BAD53196.1"/>
    </source>
</evidence>